<dbReference type="RefSeq" id="XP_002785921.1">
    <property type="nucleotide sequence ID" value="XM_002785875.1"/>
</dbReference>
<dbReference type="Proteomes" id="UP000007800">
    <property type="component" value="Unassembled WGS sequence"/>
</dbReference>
<gene>
    <name evidence="2" type="ORF">Pmar_PMAR023643</name>
</gene>
<feature type="region of interest" description="Disordered" evidence="1">
    <location>
        <begin position="1"/>
        <end position="26"/>
    </location>
</feature>
<feature type="compositionally biased region" description="Low complexity" evidence="1">
    <location>
        <begin position="439"/>
        <end position="470"/>
    </location>
</feature>
<protein>
    <submittedName>
        <fullName evidence="2">Uncharacterized protein</fullName>
    </submittedName>
</protein>
<keyword evidence="3" id="KW-1185">Reference proteome</keyword>
<dbReference type="OrthoDB" id="10345852at2759"/>
<sequence length="525" mass="57409">MSSGSAVDGEGISSGSAVEGEKDSDDRTVKMNSFKADQLERCKILFRKVKENEKTFNACFWGSSIVVVGDGVVCLGCGDWAMWSPFCLQLIKAHVLRNHRKCRANEAVDGVRYRSTKEPDGFRMPTCLEECPTTEATLALARDSPEALKMWRLQAQTAYGRWGVIRGIMAGSIRGDVLQPLLGKATPDARPCRPRAIKVDGGKPKGAADKGFVDDGLLDGVKLPGKDDMHNHDWHMKEMRRWYGITTEKAEELYAAGVRQAWPGSSFLGHDYEFVDWDLFCLVCYEQRGRVVHVVSAPSMESHLTGKEHRKSLDCLAGVNPSSAATAMAMANGSTTTTTVTADELPPPGNPNLKEWHVGQIVKWYGDKQADAAALYDAGIRQGWPGCELLGDAYVFKEWEMFCMLCFRQSGKVIKAMHPDTMRQHIGGRGHKNNVQWASGGWQQQQGGHSSSSSRMVTTSWAASARPSGAAAGGMGQQPVSSDGCNISPERAVPEGEYRQIGVDADGVPPRDMPVGPRLRQPECE</sequence>
<proteinExistence type="predicted"/>
<accession>C5KCW8</accession>
<organism evidence="3">
    <name type="scientific">Perkinsus marinus (strain ATCC 50983 / TXsc)</name>
    <dbReference type="NCBI Taxonomy" id="423536"/>
    <lineage>
        <taxon>Eukaryota</taxon>
        <taxon>Sar</taxon>
        <taxon>Alveolata</taxon>
        <taxon>Perkinsozoa</taxon>
        <taxon>Perkinsea</taxon>
        <taxon>Perkinsida</taxon>
        <taxon>Perkinsidae</taxon>
        <taxon>Perkinsus</taxon>
    </lineage>
</organism>
<evidence type="ECO:0000313" key="3">
    <source>
        <dbReference type="Proteomes" id="UP000007800"/>
    </source>
</evidence>
<feature type="region of interest" description="Disordered" evidence="1">
    <location>
        <begin position="424"/>
        <end position="525"/>
    </location>
</feature>
<dbReference type="OMA" id="KEWEMFC"/>
<evidence type="ECO:0000256" key="1">
    <source>
        <dbReference type="SAM" id="MobiDB-lite"/>
    </source>
</evidence>
<dbReference type="AlphaFoldDB" id="C5KCW8"/>
<dbReference type="EMBL" id="GG671995">
    <property type="protein sequence ID" value="EER17717.1"/>
    <property type="molecule type" value="Genomic_DNA"/>
</dbReference>
<reference evidence="2 3" key="1">
    <citation type="submission" date="2008-07" db="EMBL/GenBank/DDBJ databases">
        <authorList>
            <person name="El-Sayed N."/>
            <person name="Caler E."/>
            <person name="Inman J."/>
            <person name="Amedeo P."/>
            <person name="Hass B."/>
            <person name="Wortman J."/>
        </authorList>
    </citation>
    <scope>NUCLEOTIDE SEQUENCE [LARGE SCALE GENOMIC DNA]</scope>
    <source>
        <strain evidence="3">ATCC 50983 / TXsc</strain>
    </source>
</reference>
<dbReference type="GeneID" id="9087131"/>
<name>C5KCW8_PERM5</name>
<dbReference type="InParanoid" id="C5KCW8"/>
<evidence type="ECO:0000313" key="2">
    <source>
        <dbReference type="EMBL" id="EER17717.1"/>
    </source>
</evidence>